<sequence>MSYTFAGFTYDGSSSLARSSLDQAATSNSFSPVNVCLLWLREFGALDDILEQQRNRHGADAAWDGGDRRRARLCGLVLDVAENLVPAFARGVVDVVVADVYDHGALLDPLALDELGLASADDHDVRLLDLVREPLGLGMARRDCRVALHEHEREWEPHKFAATDHHHVFASNANTVACQQLNAPRRSARLQVKPVDVLLWTNRFEQLFLLRLQVHGKRQLEQDAVHTGVRVQLLDESSNVMAPSISWMSAVMPTRVHAFFLSLTYVLEPESLPTSSSATFGATASEGTKAASSSSIALLHAFPSSTSAILFIYYQCLVRKCNINVKVNAHHTPNTRKHHFSQST</sequence>
<evidence type="ECO:0000313" key="2">
    <source>
        <dbReference type="Proteomes" id="UP000019132"/>
    </source>
</evidence>
<dbReference type="Proteomes" id="UP000019132">
    <property type="component" value="Unassembled WGS sequence"/>
</dbReference>
<reference evidence="1" key="3">
    <citation type="submission" date="2015-02" db="UniProtKB">
        <authorList>
            <consortium name="EnsemblProtists"/>
        </authorList>
    </citation>
    <scope>IDENTIFICATION</scope>
    <source>
        <strain evidence="1">DAOM BR144</strain>
    </source>
</reference>
<evidence type="ECO:0000313" key="1">
    <source>
        <dbReference type="EnsemblProtists" id="PYU1_T007479"/>
    </source>
</evidence>
<dbReference type="eggNOG" id="ENOG502RWFG">
    <property type="taxonomic scope" value="Eukaryota"/>
</dbReference>
<name>K3WR85_GLOUD</name>
<dbReference type="AlphaFoldDB" id="K3WR85"/>
<dbReference type="EMBL" id="GL376585">
    <property type="status" value="NOT_ANNOTATED_CDS"/>
    <property type="molecule type" value="Genomic_DNA"/>
</dbReference>
<keyword evidence="2" id="KW-1185">Reference proteome</keyword>
<reference evidence="2" key="2">
    <citation type="submission" date="2010-04" db="EMBL/GenBank/DDBJ databases">
        <authorList>
            <person name="Buell R."/>
            <person name="Hamilton J."/>
            <person name="Hostetler J."/>
        </authorList>
    </citation>
    <scope>NUCLEOTIDE SEQUENCE [LARGE SCALE GENOMIC DNA]</scope>
    <source>
        <strain evidence="2">DAOM:BR144</strain>
    </source>
</reference>
<organism evidence="1 2">
    <name type="scientific">Globisporangium ultimum (strain ATCC 200006 / CBS 805.95 / DAOM BR144)</name>
    <name type="common">Pythium ultimum</name>
    <dbReference type="NCBI Taxonomy" id="431595"/>
    <lineage>
        <taxon>Eukaryota</taxon>
        <taxon>Sar</taxon>
        <taxon>Stramenopiles</taxon>
        <taxon>Oomycota</taxon>
        <taxon>Peronosporomycetes</taxon>
        <taxon>Pythiales</taxon>
        <taxon>Pythiaceae</taxon>
        <taxon>Globisporangium</taxon>
    </lineage>
</organism>
<dbReference type="InParanoid" id="K3WR85"/>
<dbReference type="EnsemblProtists" id="PYU1_T007479">
    <property type="protein sequence ID" value="PYU1_T007479"/>
    <property type="gene ID" value="PYU1_G007463"/>
</dbReference>
<dbReference type="HOGENOM" id="CLU_807980_0_0_1"/>
<accession>K3WR85</accession>
<reference evidence="2" key="1">
    <citation type="journal article" date="2010" name="Genome Biol.">
        <title>Genome sequence of the necrotrophic plant pathogen Pythium ultimum reveals original pathogenicity mechanisms and effector repertoire.</title>
        <authorList>
            <person name="Levesque C.A."/>
            <person name="Brouwer H."/>
            <person name="Cano L."/>
            <person name="Hamilton J.P."/>
            <person name="Holt C."/>
            <person name="Huitema E."/>
            <person name="Raffaele S."/>
            <person name="Robideau G.P."/>
            <person name="Thines M."/>
            <person name="Win J."/>
            <person name="Zerillo M.M."/>
            <person name="Beakes G.W."/>
            <person name="Boore J.L."/>
            <person name="Busam D."/>
            <person name="Dumas B."/>
            <person name="Ferriera S."/>
            <person name="Fuerstenberg S.I."/>
            <person name="Gachon C.M."/>
            <person name="Gaulin E."/>
            <person name="Govers F."/>
            <person name="Grenville-Briggs L."/>
            <person name="Horner N."/>
            <person name="Hostetler J."/>
            <person name="Jiang R.H."/>
            <person name="Johnson J."/>
            <person name="Krajaejun T."/>
            <person name="Lin H."/>
            <person name="Meijer H.J."/>
            <person name="Moore B."/>
            <person name="Morris P."/>
            <person name="Phuntmart V."/>
            <person name="Puiu D."/>
            <person name="Shetty J."/>
            <person name="Stajich J.E."/>
            <person name="Tripathy S."/>
            <person name="Wawra S."/>
            <person name="van West P."/>
            <person name="Whitty B.R."/>
            <person name="Coutinho P.M."/>
            <person name="Henrissat B."/>
            <person name="Martin F."/>
            <person name="Thomas P.D."/>
            <person name="Tyler B.M."/>
            <person name="De Vries R.P."/>
            <person name="Kamoun S."/>
            <person name="Yandell M."/>
            <person name="Tisserat N."/>
            <person name="Buell C.R."/>
        </authorList>
    </citation>
    <scope>NUCLEOTIDE SEQUENCE</scope>
    <source>
        <strain evidence="2">DAOM:BR144</strain>
    </source>
</reference>
<proteinExistence type="predicted"/>
<dbReference type="VEuPathDB" id="FungiDB:PYU1_G007463"/>
<protein>
    <submittedName>
        <fullName evidence="1">Uncharacterized protein</fullName>
    </submittedName>
</protein>